<name>A0A0E0MMH3_ORYPU</name>
<feature type="region of interest" description="Disordered" evidence="1">
    <location>
        <begin position="20"/>
        <end position="64"/>
    </location>
</feature>
<proteinExistence type="predicted"/>
<dbReference type="EnsemblPlants" id="OPUNC12G11030.1">
    <property type="protein sequence ID" value="OPUNC12G11030.1"/>
    <property type="gene ID" value="OPUNC12G11030"/>
</dbReference>
<keyword evidence="3" id="KW-1185">Reference proteome</keyword>
<protein>
    <submittedName>
        <fullName evidence="2">Uncharacterized protein</fullName>
    </submittedName>
</protein>
<sequence length="143" mass="16854">MDDRDDEQFLLDEISLGSSQYWANEGGNKDLDPYFNKGNEEGNLEGNEEGDEQEQQDNQPARKFVSHSRCIVKDHIPISIQNWKQIVTSLGVHEQSYLPYTKKEILWATMLDTFTVPEEQKEKVKEWTHNKMAKQFQNFKKDW</sequence>
<organism evidence="2">
    <name type="scientific">Oryza punctata</name>
    <name type="common">Red rice</name>
    <dbReference type="NCBI Taxonomy" id="4537"/>
    <lineage>
        <taxon>Eukaryota</taxon>
        <taxon>Viridiplantae</taxon>
        <taxon>Streptophyta</taxon>
        <taxon>Embryophyta</taxon>
        <taxon>Tracheophyta</taxon>
        <taxon>Spermatophyta</taxon>
        <taxon>Magnoliopsida</taxon>
        <taxon>Liliopsida</taxon>
        <taxon>Poales</taxon>
        <taxon>Poaceae</taxon>
        <taxon>BOP clade</taxon>
        <taxon>Oryzoideae</taxon>
        <taxon>Oryzeae</taxon>
        <taxon>Oryzinae</taxon>
        <taxon>Oryza</taxon>
    </lineage>
</organism>
<accession>A0A0E0MMH3</accession>
<dbReference type="Gramene" id="OPUNC12G11030.1">
    <property type="protein sequence ID" value="OPUNC12G11030.1"/>
    <property type="gene ID" value="OPUNC12G11030"/>
</dbReference>
<dbReference type="Proteomes" id="UP000026962">
    <property type="component" value="Chromosome 12"/>
</dbReference>
<evidence type="ECO:0000313" key="2">
    <source>
        <dbReference type="EnsemblPlants" id="OPUNC12G11030.1"/>
    </source>
</evidence>
<dbReference type="HOGENOM" id="CLU_1809330_0_0_1"/>
<reference evidence="2" key="2">
    <citation type="submission" date="2018-05" db="EMBL/GenBank/DDBJ databases">
        <title>OpunRS2 (Oryza punctata Reference Sequence Version 2).</title>
        <authorList>
            <person name="Zhang J."/>
            <person name="Kudrna D."/>
            <person name="Lee S."/>
            <person name="Talag J."/>
            <person name="Welchert J."/>
            <person name="Wing R.A."/>
        </authorList>
    </citation>
    <scope>NUCLEOTIDE SEQUENCE [LARGE SCALE GENOMIC DNA]</scope>
</reference>
<evidence type="ECO:0000256" key="1">
    <source>
        <dbReference type="SAM" id="MobiDB-lite"/>
    </source>
</evidence>
<dbReference type="AlphaFoldDB" id="A0A0E0MMH3"/>
<reference evidence="2" key="1">
    <citation type="submission" date="2015-04" db="UniProtKB">
        <authorList>
            <consortium name="EnsemblPlants"/>
        </authorList>
    </citation>
    <scope>IDENTIFICATION</scope>
</reference>
<feature type="compositionally biased region" description="Acidic residues" evidence="1">
    <location>
        <begin position="42"/>
        <end position="55"/>
    </location>
</feature>
<evidence type="ECO:0000313" key="3">
    <source>
        <dbReference type="Proteomes" id="UP000026962"/>
    </source>
</evidence>